<name>A0A1B2DDY5_9BACL</name>
<comment type="cofactor">
    <cofactor evidence="8">
        <name>FMN</name>
        <dbReference type="ChEBI" id="CHEBI:58210"/>
    </cofactor>
    <text evidence="8">Binds 1 FMN per subunit.</text>
</comment>
<dbReference type="SUPFAM" id="SSF55469">
    <property type="entry name" value="FMN-dependent nitroreductase-like"/>
    <property type="match status" value="1"/>
</dbReference>
<evidence type="ECO:0000259" key="9">
    <source>
        <dbReference type="Pfam" id="PF00881"/>
    </source>
</evidence>
<evidence type="ECO:0000256" key="4">
    <source>
        <dbReference type="ARBA" id="ARBA00022857"/>
    </source>
</evidence>
<keyword evidence="3 7" id="KW-0288">FMN</keyword>
<accession>A0A1B2DDY5</accession>
<dbReference type="PANTHER" id="PTHR43821:SF1">
    <property type="entry name" value="NAD(P)H NITROREDUCTASE YDJA-RELATED"/>
    <property type="match status" value="1"/>
</dbReference>
<evidence type="ECO:0000313" key="10">
    <source>
        <dbReference type="EMBL" id="ANY65910.1"/>
    </source>
</evidence>
<dbReference type="RefSeq" id="WP_099517283.1">
    <property type="nucleotide sequence ID" value="NZ_CP016808.1"/>
</dbReference>
<keyword evidence="4 7" id="KW-0521">NADP</keyword>
<keyword evidence="5 7" id="KW-0560">Oxidoreductase</keyword>
<evidence type="ECO:0000256" key="8">
    <source>
        <dbReference type="PIRSR" id="PIRSR000232-1"/>
    </source>
</evidence>
<dbReference type="PIRSF" id="PIRSF000232">
    <property type="entry name" value="YdjA"/>
    <property type="match status" value="1"/>
</dbReference>
<feature type="binding site" evidence="8">
    <location>
        <position position="39"/>
    </location>
    <ligand>
        <name>FMN</name>
        <dbReference type="ChEBI" id="CHEBI:58210"/>
        <note>ligand shared between dimeric partners</note>
    </ligand>
</feature>
<evidence type="ECO:0000256" key="5">
    <source>
        <dbReference type="ARBA" id="ARBA00023002"/>
    </source>
</evidence>
<organism evidence="10">
    <name type="scientific">Paenibacillus sp. BIHB 4019</name>
    <dbReference type="NCBI Taxonomy" id="1870819"/>
    <lineage>
        <taxon>Bacteria</taxon>
        <taxon>Bacillati</taxon>
        <taxon>Bacillota</taxon>
        <taxon>Bacilli</taxon>
        <taxon>Bacillales</taxon>
        <taxon>Paenibacillaceae</taxon>
        <taxon>Paenibacillus</taxon>
    </lineage>
</organism>
<keyword evidence="2 7" id="KW-0285">Flavoprotein</keyword>
<dbReference type="Pfam" id="PF00881">
    <property type="entry name" value="Nitroreductase"/>
    <property type="match status" value="1"/>
</dbReference>
<feature type="binding site" description="in other chain" evidence="8">
    <location>
        <begin position="10"/>
        <end position="12"/>
    </location>
    <ligand>
        <name>FMN</name>
        <dbReference type="ChEBI" id="CHEBI:58210"/>
        <note>ligand shared between dimeric partners</note>
    </ligand>
</feature>
<reference evidence="10" key="1">
    <citation type="submission" date="2016-08" db="EMBL/GenBank/DDBJ databases">
        <title>Complete Genome Seqeunce of Paenibacillus sp. BIHB 4019 from tea rhizoplane.</title>
        <authorList>
            <person name="Thakur R."/>
            <person name="Swarnkar M.K."/>
            <person name="Gulati A."/>
        </authorList>
    </citation>
    <scope>NUCLEOTIDE SEQUENCE [LARGE SCALE GENOMIC DNA]</scope>
    <source>
        <strain evidence="10">BIHB4019</strain>
    </source>
</reference>
<keyword evidence="6 7" id="KW-0520">NAD</keyword>
<gene>
    <name evidence="10" type="ORF">BBD42_05070</name>
</gene>
<dbReference type="InterPro" id="IPR029479">
    <property type="entry name" value="Nitroreductase"/>
</dbReference>
<evidence type="ECO:0000256" key="7">
    <source>
        <dbReference type="PIRNR" id="PIRNR000232"/>
    </source>
</evidence>
<dbReference type="Gene3D" id="3.40.109.10">
    <property type="entry name" value="NADH Oxidase"/>
    <property type="match status" value="1"/>
</dbReference>
<dbReference type="AlphaFoldDB" id="A0A1B2DDY5"/>
<protein>
    <recommendedName>
        <fullName evidence="7">Putative NAD(P)H nitroreductase</fullName>
        <ecNumber evidence="7">1.-.-.-</ecNumber>
    </recommendedName>
</protein>
<dbReference type="GO" id="GO:0016491">
    <property type="term" value="F:oxidoreductase activity"/>
    <property type="evidence" value="ECO:0007669"/>
    <property type="project" value="UniProtKB-UniRule"/>
</dbReference>
<evidence type="ECO:0000256" key="3">
    <source>
        <dbReference type="ARBA" id="ARBA00022643"/>
    </source>
</evidence>
<evidence type="ECO:0000256" key="6">
    <source>
        <dbReference type="ARBA" id="ARBA00023027"/>
    </source>
</evidence>
<dbReference type="InterPro" id="IPR000415">
    <property type="entry name" value="Nitroreductase-like"/>
</dbReference>
<dbReference type="CDD" id="cd02135">
    <property type="entry name" value="YdjA-like"/>
    <property type="match status" value="1"/>
</dbReference>
<dbReference type="PANTHER" id="PTHR43821">
    <property type="entry name" value="NAD(P)H NITROREDUCTASE YDJA-RELATED"/>
    <property type="match status" value="1"/>
</dbReference>
<proteinExistence type="inferred from homology"/>
<dbReference type="EC" id="1.-.-.-" evidence="7"/>
<dbReference type="EMBL" id="CP016808">
    <property type="protein sequence ID" value="ANY65910.1"/>
    <property type="molecule type" value="Genomic_DNA"/>
</dbReference>
<evidence type="ECO:0000256" key="1">
    <source>
        <dbReference type="ARBA" id="ARBA00007118"/>
    </source>
</evidence>
<feature type="domain" description="Nitroreductase" evidence="9">
    <location>
        <begin position="7"/>
        <end position="167"/>
    </location>
</feature>
<dbReference type="InterPro" id="IPR026021">
    <property type="entry name" value="YdjA-like"/>
</dbReference>
<comment type="similarity">
    <text evidence="1 7">Belongs to the nitroreductase family.</text>
</comment>
<evidence type="ECO:0000256" key="2">
    <source>
        <dbReference type="ARBA" id="ARBA00022630"/>
    </source>
</evidence>
<sequence length="187" mass="21454">MNIQELIKDRRTIRKFNTQPLSQETILELMNIAVWAPNHKLREPWRFICATEMESKAKLADHIVGSLSELKRYKLMPSKIKQMYKDKIQQIPAVLFVVVKEEKSKVKRDEDFAAACALIQNLQLCAWEQGIGMVWSIDETLCGSAPFCSSLGIRSDERIAGMLYLGYFDQKPAPGSRICADKKMTWL</sequence>
<dbReference type="InterPro" id="IPR052530">
    <property type="entry name" value="NAD(P)H_nitroreductase"/>
</dbReference>